<keyword evidence="3" id="KW-0521">NADP</keyword>
<dbReference type="STRING" id="572478.Vdis_2328"/>
<dbReference type="OrthoDB" id="8709at2157"/>
<evidence type="ECO:0000256" key="1">
    <source>
        <dbReference type="ARBA" id="ARBA00022723"/>
    </source>
</evidence>
<dbReference type="GO" id="GO:0030554">
    <property type="term" value="F:adenyl nucleotide binding"/>
    <property type="evidence" value="ECO:0007669"/>
    <property type="project" value="UniProtKB-ARBA"/>
</dbReference>
<dbReference type="GO" id="GO:0051262">
    <property type="term" value="P:protein tetramerization"/>
    <property type="evidence" value="ECO:0007669"/>
    <property type="project" value="UniProtKB-ARBA"/>
</dbReference>
<dbReference type="KEGG" id="vdi:Vdis_2328"/>
<reference evidence="8" key="2">
    <citation type="journal article" date="2010" name="Stand. Genomic Sci.">
        <title>Complete genome sequence of Vulcanisaeta distributa type strain (IC-017T).</title>
        <authorList>
            <person name="Mavromatis K."/>
            <person name="Sikorski J."/>
            <person name="Pabst E."/>
            <person name="Teshima H."/>
            <person name="Lapidus A."/>
            <person name="Lucas S."/>
            <person name="Nolan M."/>
            <person name="Glavina Del Rio T."/>
            <person name="Cheng J."/>
            <person name="Bruce D."/>
            <person name="Goodwin L."/>
            <person name="Pitluck S."/>
            <person name="Liolios K."/>
            <person name="Ivanova N."/>
            <person name="Mikhailova N."/>
            <person name="Pati A."/>
            <person name="Chen A."/>
            <person name="Palaniappan K."/>
            <person name="Land M."/>
            <person name="Hauser L."/>
            <person name="Chang Y."/>
            <person name="Jeffries C."/>
            <person name="Rohde M."/>
            <person name="Spring S."/>
            <person name="Goker M."/>
            <person name="Wirth R."/>
            <person name="Woyke T."/>
            <person name="Bristow J."/>
            <person name="Eisen J."/>
            <person name="Markowitz V."/>
            <person name="Hugenholtz P."/>
            <person name="Klenk H."/>
            <person name="Kyrpides N."/>
        </authorList>
    </citation>
    <scope>NUCLEOTIDE SEQUENCE [LARGE SCALE GENOMIC DNA]</scope>
    <source>
        <strain evidence="8">DSM 14429 / JCM 11212 / NBRC 100878 / IC-017</strain>
    </source>
</reference>
<dbReference type="eggNOG" id="arCOG01458">
    <property type="taxonomic scope" value="Archaea"/>
</dbReference>
<dbReference type="GeneID" id="9753283"/>
<dbReference type="GO" id="GO:0043168">
    <property type="term" value="F:anion binding"/>
    <property type="evidence" value="ECO:0007669"/>
    <property type="project" value="UniProtKB-ARBA"/>
</dbReference>
<dbReference type="PANTHER" id="PTHR43401">
    <property type="entry name" value="L-THREONINE 3-DEHYDROGENASE"/>
    <property type="match status" value="1"/>
</dbReference>
<dbReference type="AlphaFoldDB" id="E1QQT4"/>
<evidence type="ECO:0000256" key="4">
    <source>
        <dbReference type="ARBA" id="ARBA00023002"/>
    </source>
</evidence>
<dbReference type="HOGENOM" id="CLU_026673_3_4_2"/>
<dbReference type="InterPro" id="IPR020843">
    <property type="entry name" value="ER"/>
</dbReference>
<evidence type="ECO:0000256" key="5">
    <source>
        <dbReference type="ARBA" id="ARBA00023277"/>
    </source>
</evidence>
<dbReference type="GO" id="GO:0016616">
    <property type="term" value="F:oxidoreductase activity, acting on the CH-OH group of donors, NAD or NADP as acceptor"/>
    <property type="evidence" value="ECO:0007669"/>
    <property type="project" value="UniProtKB-ARBA"/>
</dbReference>
<evidence type="ECO:0000259" key="6">
    <source>
        <dbReference type="SMART" id="SM00829"/>
    </source>
</evidence>
<dbReference type="SUPFAM" id="SSF51735">
    <property type="entry name" value="NAD(P)-binding Rossmann-fold domains"/>
    <property type="match status" value="1"/>
</dbReference>
<dbReference type="InterPro" id="IPR011032">
    <property type="entry name" value="GroES-like_sf"/>
</dbReference>
<dbReference type="Pfam" id="PF08240">
    <property type="entry name" value="ADH_N"/>
    <property type="match status" value="1"/>
</dbReference>
<name>E1QQT4_VULDI</name>
<keyword evidence="8" id="KW-1185">Reference proteome</keyword>
<keyword evidence="4" id="KW-0560">Oxidoreductase</keyword>
<dbReference type="InterPro" id="IPR013149">
    <property type="entry name" value="ADH-like_C"/>
</dbReference>
<evidence type="ECO:0000256" key="2">
    <source>
        <dbReference type="ARBA" id="ARBA00022833"/>
    </source>
</evidence>
<evidence type="ECO:0000256" key="3">
    <source>
        <dbReference type="ARBA" id="ARBA00022857"/>
    </source>
</evidence>
<organism evidence="7 8">
    <name type="scientific">Vulcanisaeta distributa (strain DSM 14429 / JCM 11212 / NBRC 100878 / IC-017)</name>
    <dbReference type="NCBI Taxonomy" id="572478"/>
    <lineage>
        <taxon>Archaea</taxon>
        <taxon>Thermoproteota</taxon>
        <taxon>Thermoprotei</taxon>
        <taxon>Thermoproteales</taxon>
        <taxon>Thermoproteaceae</taxon>
        <taxon>Vulcanisaeta</taxon>
    </lineage>
</organism>
<dbReference type="InterPro" id="IPR013154">
    <property type="entry name" value="ADH-like_N"/>
</dbReference>
<dbReference type="Gene3D" id="3.40.50.720">
    <property type="entry name" value="NAD(P)-binding Rossmann-like Domain"/>
    <property type="match status" value="1"/>
</dbReference>
<dbReference type="RefSeq" id="WP_013337421.1">
    <property type="nucleotide sequence ID" value="NC_014537.1"/>
</dbReference>
<dbReference type="EMBL" id="CP002100">
    <property type="protein sequence ID" value="ADN51696.1"/>
    <property type="molecule type" value="Genomic_DNA"/>
</dbReference>
<accession>E1QQT4</accession>
<keyword evidence="2" id="KW-0862">Zinc</keyword>
<dbReference type="SUPFAM" id="SSF50129">
    <property type="entry name" value="GroES-like"/>
    <property type="match status" value="1"/>
</dbReference>
<dbReference type="PANTHER" id="PTHR43401:SF2">
    <property type="entry name" value="L-THREONINE 3-DEHYDROGENASE"/>
    <property type="match status" value="1"/>
</dbReference>
<keyword evidence="1" id="KW-0479">Metal-binding</keyword>
<gene>
    <name evidence="7" type="ordered locus">Vdis_2328</name>
</gene>
<keyword evidence="5" id="KW-0119">Carbohydrate metabolism</keyword>
<dbReference type="Proteomes" id="UP000006681">
    <property type="component" value="Chromosome"/>
</dbReference>
<dbReference type="Gene3D" id="3.90.180.10">
    <property type="entry name" value="Medium-chain alcohol dehydrogenases, catalytic domain"/>
    <property type="match status" value="1"/>
</dbReference>
<dbReference type="InterPro" id="IPR036291">
    <property type="entry name" value="NAD(P)-bd_dom_sf"/>
</dbReference>
<reference evidence="7 8" key="1">
    <citation type="journal article" date="2010" name="Stand. Genomic Sci.">
        <title>Complete genome sequence of Vulcanisaeta distributa type strain (IC-017).</title>
        <authorList>
            <person name="Mavromatis K."/>
            <person name="Sikorski J."/>
            <person name="Pabst E."/>
            <person name="Teshima H."/>
            <person name="Lapidus A."/>
            <person name="Lucas S."/>
            <person name="Nolan M."/>
            <person name="Glavina Del Rio T."/>
            <person name="Cheng J.F."/>
            <person name="Bruce D."/>
            <person name="Goodwin L."/>
            <person name="Pitluck S."/>
            <person name="Liolios K."/>
            <person name="Ivanova N."/>
            <person name="Mikhailova N."/>
            <person name="Pati A."/>
            <person name="Chen A."/>
            <person name="Palaniappan K."/>
            <person name="Land M."/>
            <person name="Hauser L."/>
            <person name="Chang Y.J."/>
            <person name="Jeffries C.D."/>
            <person name="Rohde M."/>
            <person name="Spring S."/>
            <person name="Goker M."/>
            <person name="Wirth R."/>
            <person name="Woyke T."/>
            <person name="Bristow J."/>
            <person name="Eisen J.A."/>
            <person name="Markowitz V."/>
            <person name="Hugenholtz P."/>
            <person name="Klenk H.P."/>
            <person name="Kyrpides N.C."/>
        </authorList>
    </citation>
    <scope>NUCLEOTIDE SEQUENCE [LARGE SCALE GENOMIC DNA]</scope>
    <source>
        <strain evidence="8">DSM 14429 / JCM 11212 / NBRC 100878 / IC-017</strain>
    </source>
</reference>
<sequence length="338" mass="36011">MRAVVFDRPGMENVRMMDVEVPRPSPNEVLVRVKYAGVNPVDYFTINRGGKPMPHIPGAEFVGVIEEVGSNVKGISVGDEVTIYNRLFDGTCRYCLVGHEELCVNGGLIGVVTNGGFAEYAVVPATNAIRIPRGVGLDEAATLPVGALTAWHMVFDRAGVKPGELVVVFGATGNVGSYAVQFAKLAGAVVIAVSRKASKVKGALMELGADYVVTPEEAQTLVNELSNGLGADLVIDAVGQATWNLSFQLVARYGKWVTAGALTGGDVTLSLPSLYSREVTILGSTGGTRAELIKLLDLLSKRRIKAPIYSKMSLDKVKEAFDTMFKAEDRVGKVLLIP</sequence>
<feature type="domain" description="Enoyl reductase (ER)" evidence="6">
    <location>
        <begin position="10"/>
        <end position="336"/>
    </location>
</feature>
<dbReference type="InterPro" id="IPR050129">
    <property type="entry name" value="Zn_alcohol_dh"/>
</dbReference>
<protein>
    <submittedName>
        <fullName evidence="7">Alcohol dehydrogenase GroES domain protein</fullName>
    </submittedName>
</protein>
<proteinExistence type="predicted"/>
<dbReference type="Pfam" id="PF00107">
    <property type="entry name" value="ADH_zinc_N"/>
    <property type="match status" value="1"/>
</dbReference>
<dbReference type="GO" id="GO:0046872">
    <property type="term" value="F:metal ion binding"/>
    <property type="evidence" value="ECO:0007669"/>
    <property type="project" value="UniProtKB-KW"/>
</dbReference>
<evidence type="ECO:0000313" key="8">
    <source>
        <dbReference type="Proteomes" id="UP000006681"/>
    </source>
</evidence>
<evidence type="ECO:0000313" key="7">
    <source>
        <dbReference type="EMBL" id="ADN51696.1"/>
    </source>
</evidence>
<dbReference type="SMART" id="SM00829">
    <property type="entry name" value="PKS_ER"/>
    <property type="match status" value="1"/>
</dbReference>